<protein>
    <submittedName>
        <fullName evidence="4">Anti-FecI sigma factor, FecR</fullName>
    </submittedName>
</protein>
<evidence type="ECO:0000313" key="4">
    <source>
        <dbReference type="EMBL" id="EJW91785.1"/>
    </source>
</evidence>
<organism evidence="4">
    <name type="scientific">gut metagenome</name>
    <dbReference type="NCBI Taxonomy" id="749906"/>
    <lineage>
        <taxon>unclassified sequences</taxon>
        <taxon>metagenomes</taxon>
        <taxon>organismal metagenomes</taxon>
    </lineage>
</organism>
<dbReference type="InterPro" id="IPR032508">
    <property type="entry name" value="FecR_C"/>
</dbReference>
<sequence length="335" mass="37972">MDEAFLLAYLQGQLSENEEEEVERWAALSEENRHQLHQIYYTLHLADACQAYEEADVEAALSKFRSAVASHSEESVKKVPLQPERRSWWKQYGGVAAAFLSGLILASGILLGMLGSSSVYEVSTLPEQRARVILPDGTAVWLNSSTELKYKGGGLLGQREAYLKGEAYFEVKKHAFRSFVVHTRGARTKVLGTKFNVRARKNEKQVVTTLFQGSVQMYHNPTDRQGTRLSPGQTLCLDVESGRSGVYAFNRPEQVLLWIKGELRFTDEPLSQIMDCLSKVHNVKISFADTSLKNQRFTCLFKTDYPLEEVLNTLSLTHHFAYEWRDGEIIIRPFA</sequence>
<evidence type="ECO:0000259" key="2">
    <source>
        <dbReference type="Pfam" id="PF04773"/>
    </source>
</evidence>
<dbReference type="Pfam" id="PF16344">
    <property type="entry name" value="FecR_C"/>
    <property type="match status" value="1"/>
</dbReference>
<gene>
    <name evidence="4" type="ORF">EVA_20105</name>
</gene>
<feature type="domain" description="Protein FecR C-terminal" evidence="3">
    <location>
        <begin position="263"/>
        <end position="331"/>
    </location>
</feature>
<keyword evidence="1" id="KW-0472">Membrane</keyword>
<dbReference type="Pfam" id="PF04773">
    <property type="entry name" value="FecR"/>
    <property type="match status" value="1"/>
</dbReference>
<proteinExistence type="predicted"/>
<dbReference type="InterPro" id="IPR012373">
    <property type="entry name" value="Ferrdict_sens_TM"/>
</dbReference>
<reference evidence="4" key="1">
    <citation type="journal article" date="2012" name="PLoS ONE">
        <title>Gene sets for utilization of primary and secondary nutrition supplies in the distal gut of endangered iberian lynx.</title>
        <authorList>
            <person name="Alcaide M."/>
            <person name="Messina E."/>
            <person name="Richter M."/>
            <person name="Bargiela R."/>
            <person name="Peplies J."/>
            <person name="Huws S.A."/>
            <person name="Newbold C.J."/>
            <person name="Golyshin P.N."/>
            <person name="Simon M.A."/>
            <person name="Lopez G."/>
            <person name="Yakimov M.M."/>
            <person name="Ferrer M."/>
        </authorList>
    </citation>
    <scope>NUCLEOTIDE SEQUENCE</scope>
</reference>
<keyword evidence="1" id="KW-0812">Transmembrane</keyword>
<dbReference type="GO" id="GO:0016989">
    <property type="term" value="F:sigma factor antagonist activity"/>
    <property type="evidence" value="ECO:0007669"/>
    <property type="project" value="TreeGrafter"/>
</dbReference>
<evidence type="ECO:0000256" key="1">
    <source>
        <dbReference type="SAM" id="Phobius"/>
    </source>
</evidence>
<dbReference type="PANTHER" id="PTHR30273">
    <property type="entry name" value="PERIPLASMIC SIGNAL SENSOR AND SIGMA FACTOR ACTIVATOR FECR-RELATED"/>
    <property type="match status" value="1"/>
</dbReference>
<name>J9BW41_9ZZZZ</name>
<dbReference type="InterPro" id="IPR006860">
    <property type="entry name" value="FecR"/>
</dbReference>
<feature type="domain" description="FecR protein" evidence="2">
    <location>
        <begin position="121"/>
        <end position="216"/>
    </location>
</feature>
<keyword evidence="1" id="KW-1133">Transmembrane helix</keyword>
<dbReference type="PIRSF" id="PIRSF018266">
    <property type="entry name" value="FecR"/>
    <property type="match status" value="1"/>
</dbReference>
<dbReference type="EMBL" id="AMCI01007948">
    <property type="protein sequence ID" value="EJW91785.1"/>
    <property type="molecule type" value="Genomic_DNA"/>
</dbReference>
<dbReference type="AlphaFoldDB" id="J9BW41"/>
<evidence type="ECO:0000259" key="3">
    <source>
        <dbReference type="Pfam" id="PF16344"/>
    </source>
</evidence>
<dbReference type="Gene3D" id="3.55.50.30">
    <property type="match status" value="1"/>
</dbReference>
<dbReference type="PANTHER" id="PTHR30273:SF2">
    <property type="entry name" value="PROTEIN FECR"/>
    <property type="match status" value="1"/>
</dbReference>
<accession>J9BW41</accession>
<comment type="caution">
    <text evidence="4">The sequence shown here is derived from an EMBL/GenBank/DDBJ whole genome shotgun (WGS) entry which is preliminary data.</text>
</comment>
<feature type="transmembrane region" description="Helical" evidence="1">
    <location>
        <begin position="92"/>
        <end position="114"/>
    </location>
</feature>
<dbReference type="Gene3D" id="2.60.120.1440">
    <property type="match status" value="1"/>
</dbReference>